<comment type="caution">
    <text evidence="1">The sequence shown here is derived from an EMBL/GenBank/DDBJ whole genome shotgun (WGS) entry which is preliminary data.</text>
</comment>
<name>A0A1Y2B3C0_9TREE</name>
<dbReference type="Proteomes" id="UP000193986">
    <property type="component" value="Unassembled WGS sequence"/>
</dbReference>
<dbReference type="OrthoDB" id="10666705at2759"/>
<keyword evidence="2" id="KW-1185">Reference proteome</keyword>
<dbReference type="EMBL" id="MCFC01000030">
    <property type="protein sequence ID" value="ORY28585.1"/>
    <property type="molecule type" value="Genomic_DNA"/>
</dbReference>
<reference evidence="1 2" key="1">
    <citation type="submission" date="2016-07" db="EMBL/GenBank/DDBJ databases">
        <title>Pervasive Adenine N6-methylation of Active Genes in Fungi.</title>
        <authorList>
            <consortium name="DOE Joint Genome Institute"/>
            <person name="Mondo S.J."/>
            <person name="Dannebaum R.O."/>
            <person name="Kuo R.C."/>
            <person name="Labutti K."/>
            <person name="Haridas S."/>
            <person name="Kuo A."/>
            <person name="Salamov A."/>
            <person name="Ahrendt S.R."/>
            <person name="Lipzen A."/>
            <person name="Sullivan W."/>
            <person name="Andreopoulos W.B."/>
            <person name="Clum A."/>
            <person name="Lindquist E."/>
            <person name="Daum C."/>
            <person name="Ramamoorthy G.K."/>
            <person name="Gryganskyi A."/>
            <person name="Culley D."/>
            <person name="Magnuson J.K."/>
            <person name="James T.Y."/>
            <person name="O'Malley M.A."/>
            <person name="Stajich J.E."/>
            <person name="Spatafora J.W."/>
            <person name="Visel A."/>
            <person name="Grigoriev I.V."/>
        </authorList>
    </citation>
    <scope>NUCLEOTIDE SEQUENCE [LARGE SCALE GENOMIC DNA]</scope>
    <source>
        <strain evidence="1 2">68-887.2</strain>
    </source>
</reference>
<dbReference type="AlphaFoldDB" id="A0A1Y2B3C0"/>
<organism evidence="1 2">
    <name type="scientific">Naematelia encephala</name>
    <dbReference type="NCBI Taxonomy" id="71784"/>
    <lineage>
        <taxon>Eukaryota</taxon>
        <taxon>Fungi</taxon>
        <taxon>Dikarya</taxon>
        <taxon>Basidiomycota</taxon>
        <taxon>Agaricomycotina</taxon>
        <taxon>Tremellomycetes</taxon>
        <taxon>Tremellales</taxon>
        <taxon>Naemateliaceae</taxon>
        <taxon>Naematelia</taxon>
    </lineage>
</organism>
<proteinExistence type="predicted"/>
<protein>
    <submittedName>
        <fullName evidence="1">Uncharacterized protein</fullName>
    </submittedName>
</protein>
<gene>
    <name evidence="1" type="ORF">BCR39DRAFT_598954</name>
</gene>
<accession>A0A1Y2B3C0</accession>
<evidence type="ECO:0000313" key="1">
    <source>
        <dbReference type="EMBL" id="ORY28585.1"/>
    </source>
</evidence>
<sequence length="281" mass="32312">MVASRPKFGPTTPKHLRMDVNLRVPRWLPPPWTPTVERALARARNRRHPHMSQLRIPERQTQAITNHKEGYLAKIRFTLTSRENNLNRVSSSEINKDLYDLLCLAAQTLSLPVLKHLAQIVRLAPCRHKSIIDDQGNPYSTLILIFVDCIIVLLRQVPTIPLAQLEQIQPVDKRAFAAFTAASLASRIMMSIPLTHEYILRAMWFALIYLDMGYRGSKRGVAVEFLLERVVEQLMVRKGDDVWMGRMRRIMRQHGKSKTADTALDLRDIWIEMNGFSGLSE</sequence>
<dbReference type="InParanoid" id="A0A1Y2B3C0"/>
<evidence type="ECO:0000313" key="2">
    <source>
        <dbReference type="Proteomes" id="UP000193986"/>
    </source>
</evidence>